<reference evidence="1" key="1">
    <citation type="submission" date="2023-04" db="EMBL/GenBank/DDBJ databases">
        <title>Ambrosiozyma monospora NBRC 1965.</title>
        <authorList>
            <person name="Ichikawa N."/>
            <person name="Sato H."/>
            <person name="Tonouchi N."/>
        </authorList>
    </citation>
    <scope>NUCLEOTIDE SEQUENCE</scope>
    <source>
        <strain evidence="1">NBRC 1965</strain>
    </source>
</reference>
<keyword evidence="2" id="KW-1185">Reference proteome</keyword>
<proteinExistence type="predicted"/>
<dbReference type="EMBL" id="BSXU01009353">
    <property type="protein sequence ID" value="GME68805.1"/>
    <property type="molecule type" value="Genomic_DNA"/>
</dbReference>
<evidence type="ECO:0000313" key="2">
    <source>
        <dbReference type="Proteomes" id="UP001165063"/>
    </source>
</evidence>
<dbReference type="AlphaFoldDB" id="A0A9W6SYS3"/>
<organism evidence="1 2">
    <name type="scientific">Ambrosiozyma monospora</name>
    <name type="common">Yeast</name>
    <name type="synonym">Endomycopsis monosporus</name>
    <dbReference type="NCBI Taxonomy" id="43982"/>
    <lineage>
        <taxon>Eukaryota</taxon>
        <taxon>Fungi</taxon>
        <taxon>Dikarya</taxon>
        <taxon>Ascomycota</taxon>
        <taxon>Saccharomycotina</taxon>
        <taxon>Pichiomycetes</taxon>
        <taxon>Pichiales</taxon>
        <taxon>Pichiaceae</taxon>
        <taxon>Ambrosiozyma</taxon>
    </lineage>
</organism>
<accession>A0A9W6SYS3</accession>
<protein>
    <submittedName>
        <fullName evidence="1">Unnamed protein product</fullName>
    </submittedName>
</protein>
<name>A0A9W6SYS3_AMBMO</name>
<gene>
    <name evidence="1" type="ORF">Amon01_000906900</name>
</gene>
<sequence>MVYYNLYRPSILIVSLSMNSLMEVIKGMELGSIAGVEENTQVNSDSCKSRQNQGETAQYDLITNSERTNIKIQMPQSDHQF</sequence>
<comment type="caution">
    <text evidence="1">The sequence shown here is derived from an EMBL/GenBank/DDBJ whole genome shotgun (WGS) entry which is preliminary data.</text>
</comment>
<evidence type="ECO:0000313" key="1">
    <source>
        <dbReference type="EMBL" id="GME68805.1"/>
    </source>
</evidence>
<dbReference type="Proteomes" id="UP001165063">
    <property type="component" value="Unassembled WGS sequence"/>
</dbReference>